<dbReference type="InterPro" id="IPR011989">
    <property type="entry name" value="ARM-like"/>
</dbReference>
<sequence length="340" mass="37085">MASSRVPDNLPAYNPNKSTLAFGDRALPKIRRELSSGDVEVIQQALLLLNDLLHKPENITSAVREGLVNSLSLLLISDDSVIKYRSGSCLQLIAEHALGRQAFLKLNIINSLSRLFVDPEPLVRLHSHLAVEMCGRTKEGVQGLLDNGLIPILVERFISEQQIELKVASLESLHWCLMADPVPGLECRAIERLQPSLTAEVADVKWRIARCLYDLTVPHSGKRTACDCGLVKDLVPLLADDHHLVKTHAASVLMSIAVITEGKYALLNEEGLDKLVSLLADTTPAVRLNAVKALTLLAEAPSGKEKLMKSLNEVTELEGDSDDVIAKAAATAKKTITWLP</sequence>
<reference evidence="3" key="1">
    <citation type="journal article" date="2010" name="Nature">
        <title>The Amphimedon queenslandica genome and the evolution of animal complexity.</title>
        <authorList>
            <person name="Srivastava M."/>
            <person name="Simakov O."/>
            <person name="Chapman J."/>
            <person name="Fahey B."/>
            <person name="Gauthier M.E."/>
            <person name="Mitros T."/>
            <person name="Richards G.S."/>
            <person name="Conaco C."/>
            <person name="Dacre M."/>
            <person name="Hellsten U."/>
            <person name="Larroux C."/>
            <person name="Putnam N.H."/>
            <person name="Stanke M."/>
            <person name="Adamska M."/>
            <person name="Darling A."/>
            <person name="Degnan S.M."/>
            <person name="Oakley T.H."/>
            <person name="Plachetzki D.C."/>
            <person name="Zhai Y."/>
            <person name="Adamski M."/>
            <person name="Calcino A."/>
            <person name="Cummins S.F."/>
            <person name="Goodstein D.M."/>
            <person name="Harris C."/>
            <person name="Jackson D.J."/>
            <person name="Leys S.P."/>
            <person name="Shu S."/>
            <person name="Woodcroft B.J."/>
            <person name="Vervoort M."/>
            <person name="Kosik K.S."/>
            <person name="Manning G."/>
            <person name="Degnan B.M."/>
            <person name="Rokhsar D.S."/>
        </authorList>
    </citation>
    <scope>NUCLEOTIDE SEQUENCE [LARGE SCALE GENOMIC DNA]</scope>
</reference>
<evidence type="ECO:0000256" key="1">
    <source>
        <dbReference type="PROSITE-ProRule" id="PRU00259"/>
    </source>
</evidence>
<dbReference type="Proteomes" id="UP000007879">
    <property type="component" value="Unassembled WGS sequence"/>
</dbReference>
<dbReference type="PANTHER" id="PTHR15599:SF1">
    <property type="entry name" value="RADIAL SPOKE HEAD 14 HOMOLOG"/>
    <property type="match status" value="1"/>
</dbReference>
<organism evidence="2">
    <name type="scientific">Amphimedon queenslandica</name>
    <name type="common">Sponge</name>
    <dbReference type="NCBI Taxonomy" id="400682"/>
    <lineage>
        <taxon>Eukaryota</taxon>
        <taxon>Metazoa</taxon>
        <taxon>Porifera</taxon>
        <taxon>Demospongiae</taxon>
        <taxon>Heteroscleromorpha</taxon>
        <taxon>Haplosclerida</taxon>
        <taxon>Niphatidae</taxon>
        <taxon>Amphimedon</taxon>
    </lineage>
</organism>
<name>A0A1X7V0A3_AMPQE</name>
<reference evidence="2" key="2">
    <citation type="submission" date="2017-05" db="UniProtKB">
        <authorList>
            <consortium name="EnsemblMetazoa"/>
        </authorList>
    </citation>
    <scope>IDENTIFICATION</scope>
</reference>
<dbReference type="OrthoDB" id="409644at2759"/>
<dbReference type="InterPro" id="IPR016024">
    <property type="entry name" value="ARM-type_fold"/>
</dbReference>
<dbReference type="EnsemblMetazoa" id="Aqu2.1.33453_001">
    <property type="protein sequence ID" value="Aqu2.1.33453_001"/>
    <property type="gene ID" value="Aqu2.1.33453"/>
</dbReference>
<evidence type="ECO:0000313" key="2">
    <source>
        <dbReference type="EnsemblMetazoa" id="Aqu2.1.33453_001"/>
    </source>
</evidence>
<protein>
    <recommendedName>
        <fullName evidence="4">Condensin complex subunit 1 C-terminal domain-containing protein</fullName>
    </recommendedName>
</protein>
<dbReference type="SUPFAM" id="SSF48371">
    <property type="entry name" value="ARM repeat"/>
    <property type="match status" value="1"/>
</dbReference>
<dbReference type="EnsemblMetazoa" id="XM_003386142.2">
    <property type="protein sequence ID" value="XP_003386190.1"/>
    <property type="gene ID" value="LOC100637252"/>
</dbReference>
<feature type="repeat" description="ARM" evidence="1">
    <location>
        <begin position="229"/>
        <end position="271"/>
    </location>
</feature>
<dbReference type="PANTHER" id="PTHR15599">
    <property type="entry name" value="RTDR1"/>
    <property type="match status" value="1"/>
</dbReference>
<dbReference type="KEGG" id="aqu:100637252"/>
<dbReference type="Gene3D" id="1.25.10.10">
    <property type="entry name" value="Leucine-rich Repeat Variant"/>
    <property type="match status" value="2"/>
</dbReference>
<evidence type="ECO:0008006" key="4">
    <source>
        <dbReference type="Google" id="ProtNLM"/>
    </source>
</evidence>
<dbReference type="PROSITE" id="PS50176">
    <property type="entry name" value="ARM_REPEAT"/>
    <property type="match status" value="1"/>
</dbReference>
<dbReference type="eggNOG" id="KOG0167">
    <property type="taxonomic scope" value="Eukaryota"/>
</dbReference>
<accession>A0A1X7V0A3</accession>
<dbReference type="InterPro" id="IPR042856">
    <property type="entry name" value="RSP14"/>
</dbReference>
<evidence type="ECO:0000313" key="3">
    <source>
        <dbReference type="Proteomes" id="UP000007879"/>
    </source>
</evidence>
<proteinExistence type="predicted"/>
<dbReference type="AlphaFoldDB" id="A0A1X7V0A3"/>
<gene>
    <name evidence="2" type="primary">100637252</name>
</gene>
<dbReference type="InterPro" id="IPR000225">
    <property type="entry name" value="Armadillo"/>
</dbReference>
<dbReference type="InParanoid" id="A0A1X7V0A3"/>
<dbReference type="STRING" id="400682.A0A1X7V0A3"/>
<keyword evidence="3" id="KW-1185">Reference proteome</keyword>